<dbReference type="PANTHER" id="PTHR11214">
    <property type="entry name" value="BETA-1,3-N-ACETYLGLUCOSAMINYLTRANSFERASE"/>
    <property type="match status" value="1"/>
</dbReference>
<dbReference type="HOGENOM" id="CLU_035618_0_0_1"/>
<dbReference type="KEGG" id="cfj:CFIO01_09264"/>
<evidence type="ECO:0000256" key="5">
    <source>
        <dbReference type="ARBA" id="ARBA00022692"/>
    </source>
</evidence>
<evidence type="ECO:0000256" key="1">
    <source>
        <dbReference type="ARBA" id="ARBA00004323"/>
    </source>
</evidence>
<accession>A0A010RNZ4</accession>
<dbReference type="Proteomes" id="UP000020467">
    <property type="component" value="Unassembled WGS sequence"/>
</dbReference>
<dbReference type="eggNOG" id="ENOG502RS69">
    <property type="taxonomic scope" value="Eukaryota"/>
</dbReference>
<evidence type="ECO:0000256" key="2">
    <source>
        <dbReference type="ARBA" id="ARBA00008661"/>
    </source>
</evidence>
<dbReference type="PANTHER" id="PTHR11214:SF351">
    <property type="entry name" value="BETA-1,3-GALACTOSYLTRANSFERASE PVG3"/>
    <property type="match status" value="1"/>
</dbReference>
<evidence type="ECO:0000313" key="11">
    <source>
        <dbReference type="EMBL" id="EXF82181.1"/>
    </source>
</evidence>
<evidence type="ECO:0000256" key="9">
    <source>
        <dbReference type="ARBA" id="ARBA00023136"/>
    </source>
</evidence>
<protein>
    <recommendedName>
        <fullName evidence="13">Hexosyltransferase</fullName>
    </recommendedName>
</protein>
<dbReference type="AlphaFoldDB" id="A0A010RNZ4"/>
<dbReference type="STRING" id="1445577.A0A010RNZ4"/>
<comment type="caution">
    <text evidence="11">The sequence shown here is derived from an EMBL/GenBank/DDBJ whole genome shotgun (WGS) entry which is preliminary data.</text>
</comment>
<comment type="similarity">
    <text evidence="2">Belongs to the glycosyltransferase 31 family.</text>
</comment>
<evidence type="ECO:0000256" key="4">
    <source>
        <dbReference type="ARBA" id="ARBA00022679"/>
    </source>
</evidence>
<dbReference type="GO" id="GO:0016758">
    <property type="term" value="F:hexosyltransferase activity"/>
    <property type="evidence" value="ECO:0007669"/>
    <property type="project" value="InterPro"/>
</dbReference>
<sequence length="560" mass="62490">MASVASCSSMAMAIWTSLSRCIQRRFFRVFAICFILFLGVTFHLTHDTQRPPHHEPFKAPITKPIVHGNPVDGLPEPLYNLQPFPYSPQQTDTNRTDDNVLPRPWLAAVISTASDVERRMLIRSTWMKVFSNIPFDGRFVVSNPGPQWMEVVANENRTFGDMIVLDTIAEDDITANTIKTLEFYKWLVDNNVQYEFVSKMDTDLWLNARGFWDRFLSPRLSTDSATGLVKSTAQKTVIGELYYSKYWDLVFPHGAMYTVTWDMVELLADLQNKHHVVTGEDMAIATLMLKGHEKANFVNFRGSEKFDYDDKDARHDGTAWAREKTHPDAIQHALVGDEAIAVHQLKDESLWFKVADCFDEQGIKDAPPAYHSGPETQRPMSMKWDDFWFWMGVSDRATECVVGISLAYVGFKIDIKQRRGDGGGLKEVLKMEIRVAANHGHESAVSGGEVVELPGVTTVGAELVSVELGCGGFKELVPKVVKDDGSTDEDPLLELAVVGCERMLPLLLLELRVTLRDDVGVDEIPVTEEVGKLVVFDTAAGGCTLKTKPTFGGIAVLVGA</sequence>
<keyword evidence="3" id="KW-0328">Glycosyltransferase</keyword>
<name>A0A010RNZ4_9PEZI</name>
<dbReference type="InterPro" id="IPR002659">
    <property type="entry name" value="Glyco_trans_31"/>
</dbReference>
<keyword evidence="12" id="KW-1185">Reference proteome</keyword>
<reference evidence="11 12" key="1">
    <citation type="submission" date="2014-02" db="EMBL/GenBank/DDBJ databases">
        <title>The genome sequence of Colletotrichum fioriniae PJ7.</title>
        <authorList>
            <person name="Baroncelli R."/>
            <person name="Thon M.R."/>
        </authorList>
    </citation>
    <scope>NUCLEOTIDE SEQUENCE [LARGE SCALE GENOMIC DNA]</scope>
    <source>
        <strain evidence="11 12">PJ7</strain>
    </source>
</reference>
<proteinExistence type="inferred from homology"/>
<evidence type="ECO:0000256" key="3">
    <source>
        <dbReference type="ARBA" id="ARBA00022676"/>
    </source>
</evidence>
<keyword evidence="7 10" id="KW-1133">Transmembrane helix</keyword>
<evidence type="ECO:0000256" key="8">
    <source>
        <dbReference type="ARBA" id="ARBA00023034"/>
    </source>
</evidence>
<organism evidence="11 12">
    <name type="scientific">Colletotrichum fioriniae PJ7</name>
    <dbReference type="NCBI Taxonomy" id="1445577"/>
    <lineage>
        <taxon>Eukaryota</taxon>
        <taxon>Fungi</taxon>
        <taxon>Dikarya</taxon>
        <taxon>Ascomycota</taxon>
        <taxon>Pezizomycotina</taxon>
        <taxon>Sordariomycetes</taxon>
        <taxon>Hypocreomycetidae</taxon>
        <taxon>Glomerellales</taxon>
        <taxon>Glomerellaceae</taxon>
        <taxon>Colletotrichum</taxon>
        <taxon>Colletotrichum acutatum species complex</taxon>
    </lineage>
</organism>
<dbReference type="OrthoDB" id="2139606at2759"/>
<evidence type="ECO:0008006" key="13">
    <source>
        <dbReference type="Google" id="ProtNLM"/>
    </source>
</evidence>
<feature type="transmembrane region" description="Helical" evidence="10">
    <location>
        <begin position="26"/>
        <end position="44"/>
    </location>
</feature>
<keyword evidence="6" id="KW-0735">Signal-anchor</keyword>
<keyword evidence="5 10" id="KW-0812">Transmembrane</keyword>
<keyword evidence="4" id="KW-0808">Transferase</keyword>
<dbReference type="GO" id="GO:0000139">
    <property type="term" value="C:Golgi membrane"/>
    <property type="evidence" value="ECO:0007669"/>
    <property type="project" value="UniProtKB-SubCell"/>
</dbReference>
<evidence type="ECO:0000256" key="10">
    <source>
        <dbReference type="SAM" id="Phobius"/>
    </source>
</evidence>
<evidence type="ECO:0000256" key="7">
    <source>
        <dbReference type="ARBA" id="ARBA00022989"/>
    </source>
</evidence>
<keyword evidence="9 10" id="KW-0472">Membrane</keyword>
<keyword evidence="8" id="KW-0333">Golgi apparatus</keyword>
<dbReference type="EMBL" id="JARH01000340">
    <property type="protein sequence ID" value="EXF82181.1"/>
    <property type="molecule type" value="Genomic_DNA"/>
</dbReference>
<dbReference type="Pfam" id="PF01762">
    <property type="entry name" value="Galactosyl_T"/>
    <property type="match status" value="1"/>
</dbReference>
<comment type="subcellular location">
    <subcellularLocation>
        <location evidence="1">Golgi apparatus membrane</location>
        <topology evidence="1">Single-pass type II membrane protein</topology>
    </subcellularLocation>
</comment>
<evidence type="ECO:0000256" key="6">
    <source>
        <dbReference type="ARBA" id="ARBA00022968"/>
    </source>
</evidence>
<gene>
    <name evidence="11" type="ORF">CFIO01_09264</name>
</gene>
<evidence type="ECO:0000313" key="12">
    <source>
        <dbReference type="Proteomes" id="UP000020467"/>
    </source>
</evidence>